<keyword evidence="2 3" id="KW-0732">Signal</keyword>
<evidence type="ECO:0000259" key="4">
    <source>
        <dbReference type="Pfam" id="PF00497"/>
    </source>
</evidence>
<name>A0ABQ6HDT5_9GAMM</name>
<organism evidence="5 6">
    <name type="scientific">Thalassotalea loyana</name>
    <dbReference type="NCBI Taxonomy" id="280483"/>
    <lineage>
        <taxon>Bacteria</taxon>
        <taxon>Pseudomonadati</taxon>
        <taxon>Pseudomonadota</taxon>
        <taxon>Gammaproteobacteria</taxon>
        <taxon>Alteromonadales</taxon>
        <taxon>Colwelliaceae</taxon>
        <taxon>Thalassotalea</taxon>
    </lineage>
</organism>
<dbReference type="PANTHER" id="PTHR35936">
    <property type="entry name" value="MEMBRANE-BOUND LYTIC MUREIN TRANSGLYCOSYLASE F"/>
    <property type="match status" value="1"/>
</dbReference>
<feature type="domain" description="Solute-binding protein family 3/N-terminal" evidence="4">
    <location>
        <begin position="30"/>
        <end position="141"/>
    </location>
</feature>
<reference evidence="5 6" key="1">
    <citation type="submission" date="2023-03" db="EMBL/GenBank/DDBJ databases">
        <title>Thalassotalea loyana LMG 22536T draft genome sequence.</title>
        <authorList>
            <person name="Sawabe T."/>
        </authorList>
    </citation>
    <scope>NUCLEOTIDE SEQUENCE [LARGE SCALE GENOMIC DNA]</scope>
    <source>
        <strain evidence="5 6">LMG 22536</strain>
    </source>
</reference>
<sequence>MHYYVYILTVLLALSLPLSAKETLFVCTDDDNWFPYVYLEKKHKNEVKGIVVSLTKDIFKQLGYEAKYSAFPWLRCMEKLKNGSVDVVIAGTYTPERASYAHFPSDAHKMVDSEYVLARDPFVVITHRDNHFIYRGNDSELPKPLRSQYGYNITNQLKNSGLPVEEYYSNKSALDDLVRSKTGSVLINRMSADNLLDDPKYGKHLHFNSTPVRVTPYFIMFSKKSNKVGLNQREAFYQQIKAWRLQTGAGYVY</sequence>
<dbReference type="EMBL" id="BSSV01000002">
    <property type="protein sequence ID" value="GLX84910.1"/>
    <property type="molecule type" value="Genomic_DNA"/>
</dbReference>
<dbReference type="Proteomes" id="UP001157134">
    <property type="component" value="Unassembled WGS sequence"/>
</dbReference>
<evidence type="ECO:0000256" key="2">
    <source>
        <dbReference type="ARBA" id="ARBA00022729"/>
    </source>
</evidence>
<proteinExistence type="inferred from homology"/>
<dbReference type="SUPFAM" id="SSF53850">
    <property type="entry name" value="Periplasmic binding protein-like II"/>
    <property type="match status" value="1"/>
</dbReference>
<feature type="signal peptide" evidence="3">
    <location>
        <begin position="1"/>
        <end position="20"/>
    </location>
</feature>
<dbReference type="InterPro" id="IPR001638">
    <property type="entry name" value="Solute-binding_3/MltF_N"/>
</dbReference>
<gene>
    <name evidence="5" type="ORF">tloyanaT_11620</name>
</gene>
<evidence type="ECO:0000256" key="1">
    <source>
        <dbReference type="ARBA" id="ARBA00010333"/>
    </source>
</evidence>
<dbReference type="Pfam" id="PF00497">
    <property type="entry name" value="SBP_bac_3"/>
    <property type="match status" value="1"/>
</dbReference>
<comment type="caution">
    <text evidence="5">The sequence shown here is derived from an EMBL/GenBank/DDBJ whole genome shotgun (WGS) entry which is preliminary data.</text>
</comment>
<dbReference type="Gene3D" id="3.40.190.10">
    <property type="entry name" value="Periplasmic binding protein-like II"/>
    <property type="match status" value="2"/>
</dbReference>
<evidence type="ECO:0000313" key="5">
    <source>
        <dbReference type="EMBL" id="GLX84910.1"/>
    </source>
</evidence>
<accession>A0ABQ6HDT5</accession>
<evidence type="ECO:0000313" key="6">
    <source>
        <dbReference type="Proteomes" id="UP001157134"/>
    </source>
</evidence>
<comment type="similarity">
    <text evidence="1">Belongs to the bacterial solute-binding protein 3 family.</text>
</comment>
<dbReference type="RefSeq" id="WP_284296602.1">
    <property type="nucleotide sequence ID" value="NZ_BSSV01000002.1"/>
</dbReference>
<dbReference type="PANTHER" id="PTHR35936:SF35">
    <property type="entry name" value="L-CYSTINE-BINDING PROTEIN TCYJ"/>
    <property type="match status" value="1"/>
</dbReference>
<keyword evidence="6" id="KW-1185">Reference proteome</keyword>
<evidence type="ECO:0000256" key="3">
    <source>
        <dbReference type="SAM" id="SignalP"/>
    </source>
</evidence>
<feature type="chain" id="PRO_5047440458" description="Solute-binding protein family 3/N-terminal domain-containing protein" evidence="3">
    <location>
        <begin position="21"/>
        <end position="253"/>
    </location>
</feature>
<protein>
    <recommendedName>
        <fullName evidence="4">Solute-binding protein family 3/N-terminal domain-containing protein</fullName>
    </recommendedName>
</protein>